<feature type="domain" description="GIY-YIG" evidence="2">
    <location>
        <begin position="1"/>
        <end position="79"/>
    </location>
</feature>
<proteinExistence type="inferred from homology"/>
<comment type="similarity">
    <text evidence="1">Belongs to the UPF0213 family.</text>
</comment>
<dbReference type="AlphaFoldDB" id="A0AAE3QZ97"/>
<accession>A0AAE3QZ97</accession>
<dbReference type="PANTHER" id="PTHR34477">
    <property type="entry name" value="UPF0213 PROTEIN YHBQ"/>
    <property type="match status" value="1"/>
</dbReference>
<dbReference type="SUPFAM" id="SSF82771">
    <property type="entry name" value="GIY-YIG endonuclease"/>
    <property type="match status" value="1"/>
</dbReference>
<dbReference type="EMBL" id="JASJOT010000054">
    <property type="protein sequence ID" value="MDJ1498680.1"/>
    <property type="molecule type" value="Genomic_DNA"/>
</dbReference>
<evidence type="ECO:0000256" key="1">
    <source>
        <dbReference type="ARBA" id="ARBA00007435"/>
    </source>
</evidence>
<dbReference type="PROSITE" id="PS50164">
    <property type="entry name" value="GIY_YIG"/>
    <property type="match status" value="1"/>
</dbReference>
<dbReference type="InterPro" id="IPR035901">
    <property type="entry name" value="GIY-YIG_endonuc_sf"/>
</dbReference>
<dbReference type="Pfam" id="PF01541">
    <property type="entry name" value="GIY-YIG"/>
    <property type="match status" value="1"/>
</dbReference>
<evidence type="ECO:0000259" key="2">
    <source>
        <dbReference type="PROSITE" id="PS50164"/>
    </source>
</evidence>
<dbReference type="InterPro" id="IPR050190">
    <property type="entry name" value="UPF0213_domain"/>
</dbReference>
<keyword evidence="5" id="KW-1185">Reference proteome</keyword>
<comment type="caution">
    <text evidence="3">The sequence shown here is derived from an EMBL/GenBank/DDBJ whole genome shotgun (WGS) entry which is preliminary data.</text>
</comment>
<gene>
    <name evidence="3" type="ORF">QNI16_35745</name>
    <name evidence="4" type="ORF">QNI19_37455</name>
</gene>
<evidence type="ECO:0000313" key="6">
    <source>
        <dbReference type="Proteomes" id="UP001241110"/>
    </source>
</evidence>
<dbReference type="EMBL" id="JASJOS010000024">
    <property type="protein sequence ID" value="MDJ1485890.1"/>
    <property type="molecule type" value="Genomic_DNA"/>
</dbReference>
<evidence type="ECO:0000313" key="3">
    <source>
        <dbReference type="EMBL" id="MDJ1485890.1"/>
    </source>
</evidence>
<protein>
    <submittedName>
        <fullName evidence="3">GIY-YIG nuclease family protein</fullName>
    </submittedName>
</protein>
<evidence type="ECO:0000313" key="5">
    <source>
        <dbReference type="Proteomes" id="UP001228581"/>
    </source>
</evidence>
<dbReference type="CDD" id="cd10448">
    <property type="entry name" value="GIY-YIG_unchar_3"/>
    <property type="match status" value="1"/>
</dbReference>
<dbReference type="Proteomes" id="UP001228581">
    <property type="component" value="Unassembled WGS sequence"/>
</dbReference>
<dbReference type="InterPro" id="IPR000305">
    <property type="entry name" value="GIY-YIG_endonuc"/>
</dbReference>
<evidence type="ECO:0000313" key="4">
    <source>
        <dbReference type="EMBL" id="MDJ1498680.1"/>
    </source>
</evidence>
<name>A0AAE3QZ97_9BACT</name>
<dbReference type="Proteomes" id="UP001241110">
    <property type="component" value="Unassembled WGS sequence"/>
</dbReference>
<sequence>MYYYVYITTNPTKTTLYTGVTNDLARRMAEHRENRGNPGSFTGKYHCYKLLYYETFQNINDAISREKEIKLMKHDQKIALIQNQNPRMGFLWF</sequence>
<dbReference type="Gene3D" id="3.40.1440.10">
    <property type="entry name" value="GIY-YIG endonuclease"/>
    <property type="match status" value="1"/>
</dbReference>
<organism evidence="3 6">
    <name type="scientific">Xanthocytophaga flava</name>
    <dbReference type="NCBI Taxonomy" id="3048013"/>
    <lineage>
        <taxon>Bacteria</taxon>
        <taxon>Pseudomonadati</taxon>
        <taxon>Bacteroidota</taxon>
        <taxon>Cytophagia</taxon>
        <taxon>Cytophagales</taxon>
        <taxon>Rhodocytophagaceae</taxon>
        <taxon>Xanthocytophaga</taxon>
    </lineage>
</organism>
<dbReference type="PANTHER" id="PTHR34477:SF5">
    <property type="entry name" value="BSL5627 PROTEIN"/>
    <property type="match status" value="1"/>
</dbReference>
<reference evidence="3 5" key="1">
    <citation type="submission" date="2023-05" db="EMBL/GenBank/DDBJ databases">
        <authorList>
            <person name="Zhang X."/>
        </authorList>
    </citation>
    <scope>NUCLEOTIDE SEQUENCE</scope>
    <source>
        <strain evidence="4 5">DM2B3-1</strain>
        <strain evidence="3">YF14B1</strain>
    </source>
</reference>